<dbReference type="InterPro" id="IPR043128">
    <property type="entry name" value="Rev_trsase/Diguanyl_cyclase"/>
</dbReference>
<feature type="domain" description="GGDEF" evidence="2">
    <location>
        <begin position="428"/>
        <end position="561"/>
    </location>
</feature>
<dbReference type="InterPro" id="IPR029787">
    <property type="entry name" value="Nucleotide_cyclase"/>
</dbReference>
<dbReference type="SUPFAM" id="SSF55785">
    <property type="entry name" value="PYP-like sensor domain (PAS domain)"/>
    <property type="match status" value="3"/>
</dbReference>
<dbReference type="EMBL" id="AONQ01000050">
    <property type="protein sequence ID" value="EME68842.1"/>
    <property type="molecule type" value="Genomic_DNA"/>
</dbReference>
<dbReference type="SUPFAM" id="SSF55073">
    <property type="entry name" value="Nucleotide cyclase"/>
    <property type="match status" value="1"/>
</dbReference>
<name>M2ZNG4_9PROT</name>
<dbReference type="NCBIfam" id="TIGR00229">
    <property type="entry name" value="sensory_box"/>
    <property type="match status" value="1"/>
</dbReference>
<organism evidence="3 4">
    <name type="scientific">Paramagnetospirillum caucaseum</name>
    <dbReference type="NCBI Taxonomy" id="1244869"/>
    <lineage>
        <taxon>Bacteria</taxon>
        <taxon>Pseudomonadati</taxon>
        <taxon>Pseudomonadota</taxon>
        <taxon>Alphaproteobacteria</taxon>
        <taxon>Rhodospirillales</taxon>
        <taxon>Magnetospirillaceae</taxon>
        <taxon>Paramagnetospirillum</taxon>
    </lineage>
</organism>
<dbReference type="PANTHER" id="PTHR44757:SF2">
    <property type="entry name" value="BIOFILM ARCHITECTURE MAINTENANCE PROTEIN MBAA"/>
    <property type="match status" value="1"/>
</dbReference>
<dbReference type="Gene3D" id="3.30.70.270">
    <property type="match status" value="1"/>
</dbReference>
<keyword evidence="4" id="KW-1185">Reference proteome</keyword>
<dbReference type="STRING" id="1244869.H261_16301"/>
<dbReference type="eggNOG" id="COG5001">
    <property type="taxonomic scope" value="Bacteria"/>
</dbReference>
<dbReference type="InterPro" id="IPR035965">
    <property type="entry name" value="PAS-like_dom_sf"/>
</dbReference>
<evidence type="ECO:0000313" key="4">
    <source>
        <dbReference type="Proteomes" id="UP000011744"/>
    </source>
</evidence>
<feature type="domain" description="PAS" evidence="1">
    <location>
        <begin position="138"/>
        <end position="180"/>
    </location>
</feature>
<evidence type="ECO:0000313" key="3">
    <source>
        <dbReference type="EMBL" id="EME68842.1"/>
    </source>
</evidence>
<comment type="caution">
    <text evidence="3">The sequence shown here is derived from an EMBL/GenBank/DDBJ whole genome shotgun (WGS) entry which is preliminary data.</text>
</comment>
<dbReference type="PANTHER" id="PTHR44757">
    <property type="entry name" value="DIGUANYLATE CYCLASE DGCP"/>
    <property type="match status" value="1"/>
</dbReference>
<protein>
    <submittedName>
        <fullName evidence="3">Diguanylate cyclase/phosphodiesterase with PAS/PAC sensor(S)</fullName>
    </submittedName>
</protein>
<evidence type="ECO:0000259" key="1">
    <source>
        <dbReference type="PROSITE" id="PS50112"/>
    </source>
</evidence>
<dbReference type="InterPro" id="IPR052155">
    <property type="entry name" value="Biofilm_reg_signaling"/>
</dbReference>
<dbReference type="InterPro" id="IPR000014">
    <property type="entry name" value="PAS"/>
</dbReference>
<reference evidence="3 4" key="1">
    <citation type="journal article" date="2014" name="Genome Announc.">
        <title>Draft Genome Sequence of Magnetospirillum sp. Strain SO-1, a Freshwater Magnetotactic Bacterium Isolated from the Ol'khovka River, Russia.</title>
        <authorList>
            <person name="Grouzdev D.S."/>
            <person name="Dziuba M.V."/>
            <person name="Sukhacheva M.S."/>
            <person name="Mardanov A.V."/>
            <person name="Beletskiy A.V."/>
            <person name="Kuznetsov B.B."/>
            <person name="Skryabin K.G."/>
        </authorList>
    </citation>
    <scope>NUCLEOTIDE SEQUENCE [LARGE SCALE GENOMIC DNA]</scope>
    <source>
        <strain evidence="3 4">SO-1</strain>
    </source>
</reference>
<dbReference type="PROSITE" id="PS50112">
    <property type="entry name" value="PAS"/>
    <property type="match status" value="1"/>
</dbReference>
<dbReference type="NCBIfam" id="TIGR00254">
    <property type="entry name" value="GGDEF"/>
    <property type="match status" value="1"/>
</dbReference>
<dbReference type="eggNOG" id="COG3290">
    <property type="taxonomic scope" value="Bacteria"/>
</dbReference>
<dbReference type="PROSITE" id="PS50887">
    <property type="entry name" value="GGDEF"/>
    <property type="match status" value="1"/>
</dbReference>
<sequence>MRHEADGTENNWRHLIEAVEEFGQGFTIFDRGLQLILCNKRFLRMLDFPDAIARPGAEFADFIRFNAERGEYGEGSVEAQVEERVGQARRFAPHCFERTRPDGTIIEIRGTPLPSGGFVTVYSDVTGRKREKEELERQTQYLRSVIDHLPQGISVFDENLRLRFWNTKLLDVLGLPPATVHYNAPFEDLIMVPALRGEYGPGDPHEHVRTRKELALKFQPHRFERSRPNERTHLVEGRPMTLGDSVIGFVTTYTDITDRIAIESDIRQKNDILQTLFDNIPGGISLFDQDLRLVACNAEFKRLLDFPEEVFADGPPGMEDLFRFNARRGEYGEVDVESHTGAMMERAKLRQPHKFERTRVDGTVLEIRGVPLPDGGFVSIYTDITDRKRAEEEIQRLARFDSLTGLTNRHSLEVRLDQCLAEARRHSGRLAVMFLDLDRFKGVNDSLGHAVGDDLLKEVSRRLQASVRESDVVARLGGDEFVVVLTDIAGAQDAGVVADKIISVVAQPVQAGEHHLRTSTSVGIALFPDDGQDRITLMKRADIAMYRAKAAGRGRHQFYLAGANELDGLPAGHG</sequence>
<dbReference type="Proteomes" id="UP000011744">
    <property type="component" value="Unassembled WGS sequence"/>
</dbReference>
<dbReference type="SMART" id="SM00267">
    <property type="entry name" value="GGDEF"/>
    <property type="match status" value="1"/>
</dbReference>
<accession>M2ZNG4</accession>
<dbReference type="Gene3D" id="3.30.450.20">
    <property type="entry name" value="PAS domain"/>
    <property type="match status" value="3"/>
</dbReference>
<dbReference type="eggNOG" id="COG0642">
    <property type="taxonomic scope" value="Bacteria"/>
</dbReference>
<proteinExistence type="predicted"/>
<dbReference type="GO" id="GO:0003824">
    <property type="term" value="F:catalytic activity"/>
    <property type="evidence" value="ECO:0007669"/>
    <property type="project" value="UniProtKB-ARBA"/>
</dbReference>
<gene>
    <name evidence="3" type="ORF">H261_16301</name>
</gene>
<dbReference type="AlphaFoldDB" id="M2ZNG4"/>
<dbReference type="CDD" id="cd01949">
    <property type="entry name" value="GGDEF"/>
    <property type="match status" value="1"/>
</dbReference>
<dbReference type="SMART" id="SM00091">
    <property type="entry name" value="PAS"/>
    <property type="match status" value="3"/>
</dbReference>
<dbReference type="PATRIC" id="fig|1244869.3.peg.3268"/>
<dbReference type="Pfam" id="PF00990">
    <property type="entry name" value="GGDEF"/>
    <property type="match status" value="1"/>
</dbReference>
<dbReference type="InterPro" id="IPR000160">
    <property type="entry name" value="GGDEF_dom"/>
</dbReference>
<dbReference type="FunFam" id="3.30.70.270:FF:000001">
    <property type="entry name" value="Diguanylate cyclase domain protein"/>
    <property type="match status" value="1"/>
</dbReference>
<evidence type="ECO:0000259" key="2">
    <source>
        <dbReference type="PROSITE" id="PS50887"/>
    </source>
</evidence>
<dbReference type="RefSeq" id="WP_008619568.1">
    <property type="nucleotide sequence ID" value="NZ_AONQ01000050.1"/>
</dbReference>
<dbReference type="Pfam" id="PF12860">
    <property type="entry name" value="PAS_7"/>
    <property type="match status" value="3"/>
</dbReference>